<comment type="caution">
    <text evidence="7">The sequence shown here is derived from an EMBL/GenBank/DDBJ whole genome shotgun (WGS) entry which is preliminary data.</text>
</comment>
<organism evidence="7 8">
    <name type="scientific">Turnera subulata</name>
    <dbReference type="NCBI Taxonomy" id="218843"/>
    <lineage>
        <taxon>Eukaryota</taxon>
        <taxon>Viridiplantae</taxon>
        <taxon>Streptophyta</taxon>
        <taxon>Embryophyta</taxon>
        <taxon>Tracheophyta</taxon>
        <taxon>Spermatophyta</taxon>
        <taxon>Magnoliopsida</taxon>
        <taxon>eudicotyledons</taxon>
        <taxon>Gunneridae</taxon>
        <taxon>Pentapetalae</taxon>
        <taxon>rosids</taxon>
        <taxon>fabids</taxon>
        <taxon>Malpighiales</taxon>
        <taxon>Passifloraceae</taxon>
        <taxon>Turnera</taxon>
    </lineage>
</organism>
<dbReference type="InterPro" id="IPR000719">
    <property type="entry name" value="Prot_kinase_dom"/>
</dbReference>
<dbReference type="PANTHER" id="PTHR47974:SF19">
    <property type="entry name" value="RECEPTOR-LIKE SERINE_THREONINE-PROTEIN KINASE"/>
    <property type="match status" value="1"/>
</dbReference>
<dbReference type="PANTHER" id="PTHR47974">
    <property type="entry name" value="OS07G0415500 PROTEIN"/>
    <property type="match status" value="1"/>
</dbReference>
<evidence type="ECO:0000313" key="8">
    <source>
        <dbReference type="Proteomes" id="UP001141552"/>
    </source>
</evidence>
<dbReference type="InterPro" id="IPR001245">
    <property type="entry name" value="Ser-Thr/Tyr_kinase_cat_dom"/>
</dbReference>
<keyword evidence="2" id="KW-0812">Transmembrane</keyword>
<protein>
    <recommendedName>
        <fullName evidence="6">Protein kinase domain-containing protein</fullName>
    </recommendedName>
</protein>
<reference evidence="7" key="1">
    <citation type="submission" date="2022-02" db="EMBL/GenBank/DDBJ databases">
        <authorList>
            <person name="Henning P.M."/>
            <person name="McCubbin A.G."/>
            <person name="Shore J.S."/>
        </authorList>
    </citation>
    <scope>NUCLEOTIDE SEQUENCE</scope>
    <source>
        <strain evidence="7">F60SS</strain>
        <tissue evidence="7">Leaves</tissue>
    </source>
</reference>
<comment type="subcellular location">
    <subcellularLocation>
        <location evidence="1">Membrane</location>
        <topology evidence="1">Single-pass membrane protein</topology>
    </subcellularLocation>
</comment>
<accession>A0A9Q0J7H0</accession>
<evidence type="ECO:0000256" key="3">
    <source>
        <dbReference type="ARBA" id="ARBA00022729"/>
    </source>
</evidence>
<keyword evidence="3" id="KW-0732">Signal</keyword>
<dbReference type="PROSITE" id="PS50011">
    <property type="entry name" value="PROTEIN_KINASE_DOM"/>
    <property type="match status" value="1"/>
</dbReference>
<gene>
    <name evidence="7" type="ORF">Tsubulata_048240</name>
</gene>
<feature type="domain" description="Protein kinase" evidence="6">
    <location>
        <begin position="1"/>
        <end position="190"/>
    </location>
</feature>
<proteinExistence type="predicted"/>
<keyword evidence="8" id="KW-1185">Reference proteome</keyword>
<evidence type="ECO:0000259" key="6">
    <source>
        <dbReference type="PROSITE" id="PS50011"/>
    </source>
</evidence>
<dbReference type="OrthoDB" id="1481013at2759"/>
<dbReference type="GO" id="GO:0004672">
    <property type="term" value="F:protein kinase activity"/>
    <property type="evidence" value="ECO:0007669"/>
    <property type="project" value="InterPro"/>
</dbReference>
<name>A0A9Q0J7H0_9ROSI</name>
<reference evidence="7" key="2">
    <citation type="journal article" date="2023" name="Plants (Basel)">
        <title>Annotation of the Turnera subulata (Passifloraceae) Draft Genome Reveals the S-Locus Evolved after the Divergence of Turneroideae from Passifloroideae in a Stepwise Manner.</title>
        <authorList>
            <person name="Henning P.M."/>
            <person name="Roalson E.H."/>
            <person name="Mir W."/>
            <person name="McCubbin A.G."/>
            <person name="Shore J.S."/>
        </authorList>
    </citation>
    <scope>NUCLEOTIDE SEQUENCE</scope>
    <source>
        <strain evidence="7">F60SS</strain>
    </source>
</reference>
<dbReference type="SUPFAM" id="SSF56112">
    <property type="entry name" value="Protein kinase-like (PK-like)"/>
    <property type="match status" value="1"/>
</dbReference>
<evidence type="ECO:0000256" key="5">
    <source>
        <dbReference type="ARBA" id="ARBA00023136"/>
    </source>
</evidence>
<evidence type="ECO:0000256" key="4">
    <source>
        <dbReference type="ARBA" id="ARBA00022989"/>
    </source>
</evidence>
<evidence type="ECO:0000256" key="2">
    <source>
        <dbReference type="ARBA" id="ARBA00022692"/>
    </source>
</evidence>
<evidence type="ECO:0000313" key="7">
    <source>
        <dbReference type="EMBL" id="KAJ4830460.1"/>
    </source>
</evidence>
<feature type="non-terminal residue" evidence="7">
    <location>
        <position position="217"/>
    </location>
</feature>
<dbReference type="GO" id="GO:0005524">
    <property type="term" value="F:ATP binding"/>
    <property type="evidence" value="ECO:0007669"/>
    <property type="project" value="InterPro"/>
</dbReference>
<dbReference type="GO" id="GO:0016020">
    <property type="term" value="C:membrane"/>
    <property type="evidence" value="ECO:0007669"/>
    <property type="project" value="UniProtKB-SubCell"/>
</dbReference>
<keyword evidence="5" id="KW-0472">Membrane</keyword>
<dbReference type="EMBL" id="JAKUCV010005633">
    <property type="protein sequence ID" value="KAJ4830460.1"/>
    <property type="molecule type" value="Genomic_DNA"/>
</dbReference>
<keyword evidence="4" id="KW-1133">Transmembrane helix</keyword>
<evidence type="ECO:0000256" key="1">
    <source>
        <dbReference type="ARBA" id="ARBA00004167"/>
    </source>
</evidence>
<sequence>MRGTIGYLAPEWISGVAITSKADVYCFGMMLFELISGGRNSDQPNDGRMEYFPALVVSLLNNKGDVLSLLDRRLEGNSNGEEVIRICRLACWCIQDDETQRPAMGLVVRILECCLDMSLPPIPKFLQLLGYVDWSTILFTESTVTPNFLERNADVEELTRLCRLACWCIQDDESRRPSMGQIVRILKGCFDMNLPPIPRFLQMLDYRDKSTMIFIEP</sequence>
<dbReference type="AlphaFoldDB" id="A0A9Q0J7H0"/>
<dbReference type="InterPro" id="IPR011009">
    <property type="entry name" value="Kinase-like_dom_sf"/>
</dbReference>
<dbReference type="Proteomes" id="UP001141552">
    <property type="component" value="Unassembled WGS sequence"/>
</dbReference>
<dbReference type="Pfam" id="PF07714">
    <property type="entry name" value="PK_Tyr_Ser-Thr"/>
    <property type="match status" value="1"/>
</dbReference>
<dbReference type="Gene3D" id="1.10.510.10">
    <property type="entry name" value="Transferase(Phosphotransferase) domain 1"/>
    <property type="match status" value="1"/>
</dbReference>